<accession>A0ABU7P9U1</accession>
<organism evidence="1 2">
    <name type="scientific">Actinacidiphila polyblastidii</name>
    <dbReference type="NCBI Taxonomy" id="3110430"/>
    <lineage>
        <taxon>Bacteria</taxon>
        <taxon>Bacillati</taxon>
        <taxon>Actinomycetota</taxon>
        <taxon>Actinomycetes</taxon>
        <taxon>Kitasatosporales</taxon>
        <taxon>Streptomycetaceae</taxon>
        <taxon>Actinacidiphila</taxon>
    </lineage>
</organism>
<dbReference type="EMBL" id="JAZEWV010000007">
    <property type="protein sequence ID" value="MEE4542575.1"/>
    <property type="molecule type" value="Genomic_DNA"/>
</dbReference>
<evidence type="ECO:0000313" key="2">
    <source>
        <dbReference type="Proteomes" id="UP001344658"/>
    </source>
</evidence>
<evidence type="ECO:0000313" key="1">
    <source>
        <dbReference type="EMBL" id="MEE4542575.1"/>
    </source>
</evidence>
<proteinExistence type="predicted"/>
<dbReference type="RefSeq" id="WP_330794508.1">
    <property type="nucleotide sequence ID" value="NZ_JAZEWV010000007.1"/>
</dbReference>
<sequence>MSRGVESRQCARCGELEARFENPETPNPGAFLYRWATHHLDDHGTEPGPREGCAECADYAVNSGGVHERVWERWRLTHFMSCALAPDWKPDSG</sequence>
<gene>
    <name evidence="1" type="ORF">V2S66_11435</name>
</gene>
<comment type="caution">
    <text evidence="1">The sequence shown here is derived from an EMBL/GenBank/DDBJ whole genome shotgun (WGS) entry which is preliminary data.</text>
</comment>
<dbReference type="Proteomes" id="UP001344658">
    <property type="component" value="Unassembled WGS sequence"/>
</dbReference>
<reference evidence="1 2" key="1">
    <citation type="submission" date="2023-12" db="EMBL/GenBank/DDBJ databases">
        <title>Streptomyces sp. V4-01.</title>
        <authorList>
            <person name="Somphong A."/>
            <person name="Phongsopitanun W."/>
        </authorList>
    </citation>
    <scope>NUCLEOTIDE SEQUENCE [LARGE SCALE GENOMIC DNA]</scope>
    <source>
        <strain evidence="1 2">V4-01</strain>
    </source>
</reference>
<name>A0ABU7P9U1_9ACTN</name>
<protein>
    <submittedName>
        <fullName evidence="1">Uncharacterized protein</fullName>
    </submittedName>
</protein>
<keyword evidence="2" id="KW-1185">Reference proteome</keyword>